<feature type="chain" id="PRO_5033047838" evidence="3">
    <location>
        <begin position="25"/>
        <end position="270"/>
    </location>
</feature>
<feature type="domain" description="Polysaccharide export protein N-terminal" evidence="4">
    <location>
        <begin position="44"/>
        <end position="153"/>
    </location>
</feature>
<dbReference type="RefSeq" id="WP_183305639.1">
    <property type="nucleotide sequence ID" value="NZ_JACIEP010000002.1"/>
</dbReference>
<keyword evidence="2" id="KW-0812">Transmembrane</keyword>
<dbReference type="InterPro" id="IPR003715">
    <property type="entry name" value="Poly_export_N"/>
</dbReference>
<dbReference type="Proteomes" id="UP000555103">
    <property type="component" value="Unassembled WGS sequence"/>
</dbReference>
<evidence type="ECO:0000256" key="1">
    <source>
        <dbReference type="ARBA" id="ARBA00022729"/>
    </source>
</evidence>
<name>A0A840CF99_9BACT</name>
<evidence type="ECO:0000256" key="2">
    <source>
        <dbReference type="SAM" id="Phobius"/>
    </source>
</evidence>
<feature type="transmembrane region" description="Helical" evidence="2">
    <location>
        <begin position="249"/>
        <end position="269"/>
    </location>
</feature>
<gene>
    <name evidence="5" type="ORF">GGR21_000564</name>
</gene>
<dbReference type="Gene3D" id="3.30.1950.10">
    <property type="entry name" value="wza like domain"/>
    <property type="match status" value="1"/>
</dbReference>
<dbReference type="Pfam" id="PF02563">
    <property type="entry name" value="Poly_export"/>
    <property type="match status" value="1"/>
</dbReference>
<dbReference type="PROSITE" id="PS51257">
    <property type="entry name" value="PROKAR_LIPOPROTEIN"/>
    <property type="match status" value="1"/>
</dbReference>
<keyword evidence="2" id="KW-0472">Membrane</keyword>
<evidence type="ECO:0000256" key="3">
    <source>
        <dbReference type="SAM" id="SignalP"/>
    </source>
</evidence>
<proteinExistence type="predicted"/>
<dbReference type="InterPro" id="IPR049712">
    <property type="entry name" value="Poly_export"/>
</dbReference>
<reference evidence="5 6" key="1">
    <citation type="submission" date="2020-08" db="EMBL/GenBank/DDBJ databases">
        <title>Genomic Encyclopedia of Type Strains, Phase IV (KMG-IV): sequencing the most valuable type-strain genomes for metagenomic binning, comparative biology and taxonomic classification.</title>
        <authorList>
            <person name="Goeker M."/>
        </authorList>
    </citation>
    <scope>NUCLEOTIDE SEQUENCE [LARGE SCALE GENOMIC DNA]</scope>
    <source>
        <strain evidence="5 6">DSM 104969</strain>
    </source>
</reference>
<evidence type="ECO:0000313" key="5">
    <source>
        <dbReference type="EMBL" id="MBB4034677.1"/>
    </source>
</evidence>
<feature type="signal peptide" evidence="3">
    <location>
        <begin position="1"/>
        <end position="24"/>
    </location>
</feature>
<evidence type="ECO:0000313" key="6">
    <source>
        <dbReference type="Proteomes" id="UP000555103"/>
    </source>
</evidence>
<dbReference type="PANTHER" id="PTHR33619">
    <property type="entry name" value="POLYSACCHARIDE EXPORT PROTEIN GFCE-RELATED"/>
    <property type="match status" value="1"/>
</dbReference>
<protein>
    <submittedName>
        <fullName evidence="5">Polysaccharide export outer membrane protein</fullName>
    </submittedName>
</protein>
<dbReference type="EMBL" id="JACIEP010000002">
    <property type="protein sequence ID" value="MBB4034677.1"/>
    <property type="molecule type" value="Genomic_DNA"/>
</dbReference>
<keyword evidence="1 3" id="KW-0732">Signal</keyword>
<dbReference type="Gene3D" id="3.10.560.10">
    <property type="entry name" value="Outer membrane lipoprotein wza domain like"/>
    <property type="match status" value="2"/>
</dbReference>
<keyword evidence="6" id="KW-1185">Reference proteome</keyword>
<evidence type="ECO:0000259" key="4">
    <source>
        <dbReference type="Pfam" id="PF02563"/>
    </source>
</evidence>
<dbReference type="PANTHER" id="PTHR33619:SF3">
    <property type="entry name" value="POLYSACCHARIDE EXPORT PROTEIN GFCE-RELATED"/>
    <property type="match status" value="1"/>
</dbReference>
<keyword evidence="2" id="KW-1133">Transmembrane helix</keyword>
<sequence length="270" mass="29770">MRSITKIFLILICAVFSLSSCVTSKNTDLLQDIKMNHPQVLVKAEEYRIIPGDQLSIVVYAWDNETARMFSGYTPRLTYRGFDQGTGVNTGSQIQSLQNTDYIAPVSVYADGTITFPYIGKIYVQGLTMLQAKNVISEKLSTFSDGTTADVTLANRYFSILGEGGANRITMTSTSMTILQALAIATNIGPYGDRSQVTIIRQNIEGATTKTFDLRSKEIVDSEFYYIQPNDVIYIPQSSKKFLGSTNNFPALVAMLLSVASAVVVILRIF</sequence>
<comment type="caution">
    <text evidence="5">The sequence shown here is derived from an EMBL/GenBank/DDBJ whole genome shotgun (WGS) entry which is preliminary data.</text>
</comment>
<dbReference type="AlphaFoldDB" id="A0A840CF99"/>
<dbReference type="GO" id="GO:0015159">
    <property type="term" value="F:polysaccharide transmembrane transporter activity"/>
    <property type="evidence" value="ECO:0007669"/>
    <property type="project" value="InterPro"/>
</dbReference>
<organism evidence="5 6">
    <name type="scientific">Dysgonomonas hofstadii</name>
    <dbReference type="NCBI Taxonomy" id="637886"/>
    <lineage>
        <taxon>Bacteria</taxon>
        <taxon>Pseudomonadati</taxon>
        <taxon>Bacteroidota</taxon>
        <taxon>Bacteroidia</taxon>
        <taxon>Bacteroidales</taxon>
        <taxon>Dysgonomonadaceae</taxon>
        <taxon>Dysgonomonas</taxon>
    </lineage>
</organism>
<accession>A0A840CF99</accession>